<protein>
    <submittedName>
        <fullName evidence="1">Uncharacterized protein</fullName>
    </submittedName>
</protein>
<organism evidence="1 2">
    <name type="scientific">Cystoisospora suis</name>
    <dbReference type="NCBI Taxonomy" id="483139"/>
    <lineage>
        <taxon>Eukaryota</taxon>
        <taxon>Sar</taxon>
        <taxon>Alveolata</taxon>
        <taxon>Apicomplexa</taxon>
        <taxon>Conoidasida</taxon>
        <taxon>Coccidia</taxon>
        <taxon>Eucoccidiorida</taxon>
        <taxon>Eimeriorina</taxon>
        <taxon>Sarcocystidae</taxon>
        <taxon>Cystoisospora</taxon>
    </lineage>
</organism>
<evidence type="ECO:0000313" key="1">
    <source>
        <dbReference type="EMBL" id="PHJ20554.1"/>
    </source>
</evidence>
<dbReference type="VEuPathDB" id="ToxoDB:CSUI_005614"/>
<dbReference type="AlphaFoldDB" id="A0A2C6KX03"/>
<gene>
    <name evidence="1" type="ORF">CSUI_005614</name>
</gene>
<comment type="caution">
    <text evidence="1">The sequence shown here is derived from an EMBL/GenBank/DDBJ whole genome shotgun (WGS) entry which is preliminary data.</text>
</comment>
<keyword evidence="2" id="KW-1185">Reference proteome</keyword>
<dbReference type="EMBL" id="MIGC01002717">
    <property type="protein sequence ID" value="PHJ20554.1"/>
    <property type="molecule type" value="Genomic_DNA"/>
</dbReference>
<dbReference type="RefSeq" id="XP_067922241.1">
    <property type="nucleotide sequence ID" value="XM_068065785.1"/>
</dbReference>
<reference evidence="1 2" key="1">
    <citation type="journal article" date="2017" name="Int. J. Parasitol.">
        <title>The genome of the protozoan parasite Cystoisospora suis and a reverse vaccinology approach to identify vaccine candidates.</title>
        <authorList>
            <person name="Palmieri N."/>
            <person name="Shrestha A."/>
            <person name="Ruttkowski B."/>
            <person name="Beck T."/>
            <person name="Vogl C."/>
            <person name="Tomley F."/>
            <person name="Blake D.P."/>
            <person name="Joachim A."/>
        </authorList>
    </citation>
    <scope>NUCLEOTIDE SEQUENCE [LARGE SCALE GENOMIC DNA]</scope>
    <source>
        <strain evidence="1 2">Wien I</strain>
    </source>
</reference>
<dbReference type="GeneID" id="94428996"/>
<accession>A0A2C6KX03</accession>
<name>A0A2C6KX03_9APIC</name>
<evidence type="ECO:0000313" key="2">
    <source>
        <dbReference type="Proteomes" id="UP000221165"/>
    </source>
</evidence>
<sequence length="68" mass="7292">MYERGMRQAQARAVLTNADGTAGVGSWCSQCSHLWLSSEAALISRNFTLSHASAAFLLIGCQVICPSF</sequence>
<dbReference type="Proteomes" id="UP000221165">
    <property type="component" value="Unassembled WGS sequence"/>
</dbReference>
<proteinExistence type="predicted"/>